<evidence type="ECO:0000313" key="2">
    <source>
        <dbReference type="Proteomes" id="UP000054538"/>
    </source>
</evidence>
<proteinExistence type="predicted"/>
<gene>
    <name evidence="1" type="ORF">PAXRUDRAFT_834648</name>
</gene>
<evidence type="ECO:0000313" key="1">
    <source>
        <dbReference type="EMBL" id="KIK78246.1"/>
    </source>
</evidence>
<dbReference type="Proteomes" id="UP000054538">
    <property type="component" value="Unassembled WGS sequence"/>
</dbReference>
<name>A0A0D0D3U9_9AGAM</name>
<accession>A0A0D0D3U9</accession>
<dbReference type="HOGENOM" id="CLU_2688535_0_0_1"/>
<dbReference type="AlphaFoldDB" id="A0A0D0D3U9"/>
<keyword evidence="2" id="KW-1185">Reference proteome</keyword>
<sequence>MSDENPPTDPVWALTVHNSILMSTDIRLVWACTGDFHQFGDSPSPPFSRRVSPLRYYFRTEQSSINLNDPPYQI</sequence>
<protein>
    <submittedName>
        <fullName evidence="1">Unplaced genomic scaffold scaffold_1834, whole genome shotgun sequence</fullName>
    </submittedName>
</protein>
<reference evidence="1 2" key="1">
    <citation type="submission" date="2014-04" db="EMBL/GenBank/DDBJ databases">
        <authorList>
            <consortium name="DOE Joint Genome Institute"/>
            <person name="Kuo A."/>
            <person name="Kohler A."/>
            <person name="Jargeat P."/>
            <person name="Nagy L.G."/>
            <person name="Floudas D."/>
            <person name="Copeland A."/>
            <person name="Barry K.W."/>
            <person name="Cichocki N."/>
            <person name="Veneault-Fourrey C."/>
            <person name="LaButti K."/>
            <person name="Lindquist E.A."/>
            <person name="Lipzen A."/>
            <person name="Lundell T."/>
            <person name="Morin E."/>
            <person name="Murat C."/>
            <person name="Sun H."/>
            <person name="Tunlid A."/>
            <person name="Henrissat B."/>
            <person name="Grigoriev I.V."/>
            <person name="Hibbett D.S."/>
            <person name="Martin F."/>
            <person name="Nordberg H.P."/>
            <person name="Cantor M.N."/>
            <person name="Hua S.X."/>
        </authorList>
    </citation>
    <scope>NUCLEOTIDE SEQUENCE [LARGE SCALE GENOMIC DNA]</scope>
    <source>
        <strain evidence="1 2">Ve08.2h10</strain>
    </source>
</reference>
<reference evidence="2" key="2">
    <citation type="submission" date="2015-01" db="EMBL/GenBank/DDBJ databases">
        <title>Evolutionary Origins and Diversification of the Mycorrhizal Mutualists.</title>
        <authorList>
            <consortium name="DOE Joint Genome Institute"/>
            <consortium name="Mycorrhizal Genomics Consortium"/>
            <person name="Kohler A."/>
            <person name="Kuo A."/>
            <person name="Nagy L.G."/>
            <person name="Floudas D."/>
            <person name="Copeland A."/>
            <person name="Barry K.W."/>
            <person name="Cichocki N."/>
            <person name="Veneault-Fourrey C."/>
            <person name="LaButti K."/>
            <person name="Lindquist E.A."/>
            <person name="Lipzen A."/>
            <person name="Lundell T."/>
            <person name="Morin E."/>
            <person name="Murat C."/>
            <person name="Riley R."/>
            <person name="Ohm R."/>
            <person name="Sun H."/>
            <person name="Tunlid A."/>
            <person name="Henrissat B."/>
            <person name="Grigoriev I.V."/>
            <person name="Hibbett D.S."/>
            <person name="Martin F."/>
        </authorList>
    </citation>
    <scope>NUCLEOTIDE SEQUENCE [LARGE SCALE GENOMIC DNA]</scope>
    <source>
        <strain evidence="2">Ve08.2h10</strain>
    </source>
</reference>
<dbReference type="EMBL" id="KN826656">
    <property type="protein sequence ID" value="KIK78246.1"/>
    <property type="molecule type" value="Genomic_DNA"/>
</dbReference>
<organism evidence="1 2">
    <name type="scientific">Paxillus rubicundulus Ve08.2h10</name>
    <dbReference type="NCBI Taxonomy" id="930991"/>
    <lineage>
        <taxon>Eukaryota</taxon>
        <taxon>Fungi</taxon>
        <taxon>Dikarya</taxon>
        <taxon>Basidiomycota</taxon>
        <taxon>Agaricomycotina</taxon>
        <taxon>Agaricomycetes</taxon>
        <taxon>Agaricomycetidae</taxon>
        <taxon>Boletales</taxon>
        <taxon>Paxilineae</taxon>
        <taxon>Paxillaceae</taxon>
        <taxon>Paxillus</taxon>
    </lineage>
</organism>
<dbReference type="InParanoid" id="A0A0D0D3U9"/>